<dbReference type="InterPro" id="IPR001680">
    <property type="entry name" value="WD40_rpt"/>
</dbReference>
<evidence type="ECO:0000256" key="2">
    <source>
        <dbReference type="ARBA" id="ARBA00022737"/>
    </source>
</evidence>
<evidence type="ECO:0000313" key="6">
    <source>
        <dbReference type="EMBL" id="CDO98124.1"/>
    </source>
</evidence>
<feature type="region of interest" description="Disordered" evidence="4">
    <location>
        <begin position="348"/>
        <end position="371"/>
    </location>
</feature>
<proteinExistence type="predicted"/>
<dbReference type="Proteomes" id="UP000295252">
    <property type="component" value="Chromosome VI"/>
</dbReference>
<gene>
    <name evidence="6" type="ORF">GSCOC_T00022122001</name>
</gene>
<dbReference type="InParanoid" id="A0A068TQC5"/>
<evidence type="ECO:0000256" key="3">
    <source>
        <dbReference type="PROSITE-ProRule" id="PRU00221"/>
    </source>
</evidence>
<dbReference type="Gene3D" id="2.130.10.10">
    <property type="entry name" value="YVTN repeat-like/Quinoprotein amine dehydrogenase"/>
    <property type="match status" value="2"/>
</dbReference>
<dbReference type="EMBL" id="HG739086">
    <property type="protein sequence ID" value="CDO98124.1"/>
    <property type="molecule type" value="Genomic_DNA"/>
</dbReference>
<feature type="compositionally biased region" description="Acidic residues" evidence="4">
    <location>
        <begin position="573"/>
        <end position="593"/>
    </location>
</feature>
<dbReference type="PANTHER" id="PTHR45290:SF3">
    <property type="entry name" value="OS01G0649000 PROTEIN"/>
    <property type="match status" value="1"/>
</dbReference>
<dbReference type="PANTHER" id="PTHR45290">
    <property type="entry name" value="OS03G0300300 PROTEIN"/>
    <property type="match status" value="1"/>
</dbReference>
<dbReference type="PROSITE" id="PS50082">
    <property type="entry name" value="WD_REPEATS_2"/>
    <property type="match status" value="1"/>
</dbReference>
<evidence type="ECO:0000256" key="1">
    <source>
        <dbReference type="ARBA" id="ARBA00022574"/>
    </source>
</evidence>
<evidence type="ECO:0000259" key="5">
    <source>
        <dbReference type="Pfam" id="PF04003"/>
    </source>
</evidence>
<dbReference type="AlphaFoldDB" id="A0A068TQC5"/>
<dbReference type="STRING" id="49390.A0A068TQC5"/>
<dbReference type="OrthoDB" id="30195at2759"/>
<organism evidence="6 7">
    <name type="scientific">Coffea canephora</name>
    <name type="common">Robusta coffee</name>
    <dbReference type="NCBI Taxonomy" id="49390"/>
    <lineage>
        <taxon>Eukaryota</taxon>
        <taxon>Viridiplantae</taxon>
        <taxon>Streptophyta</taxon>
        <taxon>Embryophyta</taxon>
        <taxon>Tracheophyta</taxon>
        <taxon>Spermatophyta</taxon>
        <taxon>Magnoliopsida</taxon>
        <taxon>eudicotyledons</taxon>
        <taxon>Gunneridae</taxon>
        <taxon>Pentapetalae</taxon>
        <taxon>asterids</taxon>
        <taxon>lamiids</taxon>
        <taxon>Gentianales</taxon>
        <taxon>Rubiaceae</taxon>
        <taxon>Ixoroideae</taxon>
        <taxon>Gardenieae complex</taxon>
        <taxon>Bertiereae - Coffeeae clade</taxon>
        <taxon>Coffeeae</taxon>
        <taxon>Coffea</taxon>
    </lineage>
</organism>
<dbReference type="PROSITE" id="PS00678">
    <property type="entry name" value="WD_REPEATS_1"/>
    <property type="match status" value="1"/>
</dbReference>
<accession>A0A068TQC5</accession>
<dbReference type="InterPro" id="IPR015943">
    <property type="entry name" value="WD40/YVTN_repeat-like_dom_sf"/>
</dbReference>
<dbReference type="Gramene" id="CDO98124">
    <property type="protein sequence ID" value="CDO98124"/>
    <property type="gene ID" value="GSCOC_T00022122001"/>
</dbReference>
<dbReference type="PhylomeDB" id="A0A068TQC5"/>
<dbReference type="InterPro" id="IPR007148">
    <property type="entry name" value="SSU_processome_Utp12"/>
</dbReference>
<keyword evidence="7" id="KW-1185">Reference proteome</keyword>
<keyword evidence="2" id="KW-0677">Repeat</keyword>
<sequence>MAKEKLKSLITAFNPDGSYLAILSPDGTVKVWNTSNGSKFAEWREIDDSTNVSFSCMACSFVGKMRRKERGTCLVAVGTNSGDLSVVNISVGQVMWKSSGRYPGGIASLTFRSKGSRIHAIGNCGLASEIISETGELAREFKITKKSMVSAAYISDDKITAAIGQKIRILSLDDGREVLKLSSNWDQLRCISSCDDAKFIVASGVGKKSIQVWRCNFGEGDVTNGLILSLKHRPLTIECKNGCDGEDSLIVLSVSEAGMAYLWNMRSVSDDVNPSKISVKGNMEEAGSLKKHCVSIIAARIHALETTGQVKALISFGSVDSPQFSVVDIPGPGQDVVITAANIDMQENGIQGDEGVSKQKEKPKKKRAASDIETASRVALIDNGYGDPKDGIQIDDDLNEPTMGEKLANLNLLEMDEAKSNKNIESSPRTKPPSADSVYILLKQALHADDRALLVDCLFRQDEKVIANSVSLLNPSDVLKLLQSLVPIIESRGAVLVCALSWLKSLLLQHASGIMSQESSLLALNTLYQLIESRVSTFNQALQLSSSLDLLYAGIVDEGEEENETITPAFYEDNSDEDTTGDAMETESDENGQEPENLGDISDFEAME</sequence>
<feature type="repeat" description="WD" evidence="3">
    <location>
        <begin position="12"/>
        <end position="42"/>
    </location>
</feature>
<feature type="domain" description="Small-subunit processome Utp12" evidence="5">
    <location>
        <begin position="450"/>
        <end position="551"/>
    </location>
</feature>
<protein>
    <recommendedName>
        <fullName evidence="5">Small-subunit processome Utp12 domain-containing protein</fullName>
    </recommendedName>
</protein>
<feature type="region of interest" description="Disordered" evidence="4">
    <location>
        <begin position="563"/>
        <end position="608"/>
    </location>
</feature>
<evidence type="ECO:0000313" key="7">
    <source>
        <dbReference type="Proteomes" id="UP000295252"/>
    </source>
</evidence>
<name>A0A068TQC5_COFCA</name>
<evidence type="ECO:0000256" key="4">
    <source>
        <dbReference type="SAM" id="MobiDB-lite"/>
    </source>
</evidence>
<dbReference type="InterPro" id="IPR019775">
    <property type="entry name" value="WD40_repeat_CS"/>
</dbReference>
<dbReference type="InterPro" id="IPR036322">
    <property type="entry name" value="WD40_repeat_dom_sf"/>
</dbReference>
<reference evidence="7" key="1">
    <citation type="journal article" date="2014" name="Science">
        <title>The coffee genome provides insight into the convergent evolution of caffeine biosynthesis.</title>
        <authorList>
            <person name="Denoeud F."/>
            <person name="Carretero-Paulet L."/>
            <person name="Dereeper A."/>
            <person name="Droc G."/>
            <person name="Guyot R."/>
            <person name="Pietrella M."/>
            <person name="Zheng C."/>
            <person name="Alberti A."/>
            <person name="Anthony F."/>
            <person name="Aprea G."/>
            <person name="Aury J.M."/>
            <person name="Bento P."/>
            <person name="Bernard M."/>
            <person name="Bocs S."/>
            <person name="Campa C."/>
            <person name="Cenci A."/>
            <person name="Combes M.C."/>
            <person name="Crouzillat D."/>
            <person name="Da Silva C."/>
            <person name="Daddiego L."/>
            <person name="De Bellis F."/>
            <person name="Dussert S."/>
            <person name="Garsmeur O."/>
            <person name="Gayraud T."/>
            <person name="Guignon V."/>
            <person name="Jahn K."/>
            <person name="Jamilloux V."/>
            <person name="Joet T."/>
            <person name="Labadie K."/>
            <person name="Lan T."/>
            <person name="Leclercq J."/>
            <person name="Lepelley M."/>
            <person name="Leroy T."/>
            <person name="Li L.T."/>
            <person name="Librado P."/>
            <person name="Lopez L."/>
            <person name="Munoz A."/>
            <person name="Noel B."/>
            <person name="Pallavicini A."/>
            <person name="Perrotta G."/>
            <person name="Poncet V."/>
            <person name="Pot D."/>
            <person name="Priyono X."/>
            <person name="Rigoreau M."/>
            <person name="Rouard M."/>
            <person name="Rozas J."/>
            <person name="Tranchant-Dubreuil C."/>
            <person name="VanBuren R."/>
            <person name="Zhang Q."/>
            <person name="Andrade A.C."/>
            <person name="Argout X."/>
            <person name="Bertrand B."/>
            <person name="de Kochko A."/>
            <person name="Graziosi G."/>
            <person name="Henry R.J."/>
            <person name="Jayarama X."/>
            <person name="Ming R."/>
            <person name="Nagai C."/>
            <person name="Rounsley S."/>
            <person name="Sankoff D."/>
            <person name="Giuliano G."/>
            <person name="Albert V.A."/>
            <person name="Wincker P."/>
            <person name="Lashermes P."/>
        </authorList>
    </citation>
    <scope>NUCLEOTIDE SEQUENCE [LARGE SCALE GENOMIC DNA]</scope>
    <source>
        <strain evidence="7">cv. DH200-94</strain>
    </source>
</reference>
<keyword evidence="1 3" id="KW-0853">WD repeat</keyword>
<dbReference type="SUPFAM" id="SSF50978">
    <property type="entry name" value="WD40 repeat-like"/>
    <property type="match status" value="1"/>
</dbReference>
<dbReference type="OMA" id="WVKWCLI"/>
<dbReference type="Pfam" id="PF04003">
    <property type="entry name" value="Utp12"/>
    <property type="match status" value="1"/>
</dbReference>